<evidence type="ECO:0008006" key="3">
    <source>
        <dbReference type="Google" id="ProtNLM"/>
    </source>
</evidence>
<evidence type="ECO:0000313" key="1">
    <source>
        <dbReference type="EMBL" id="OEH92972.1"/>
    </source>
</evidence>
<dbReference type="RefSeq" id="WP_069716963.1">
    <property type="nucleotide sequence ID" value="NZ_MJEH01000019.1"/>
</dbReference>
<comment type="caution">
    <text evidence="1">The sequence shown here is derived from an EMBL/GenBank/DDBJ whole genome shotgun (WGS) entry which is preliminary data.</text>
</comment>
<accession>A0A1E5LFX8</accession>
<organism evidence="1 2">
    <name type="scientific">Bacillus solimangrovi</name>
    <dbReference type="NCBI Taxonomy" id="1305675"/>
    <lineage>
        <taxon>Bacteria</taxon>
        <taxon>Bacillati</taxon>
        <taxon>Bacillota</taxon>
        <taxon>Bacilli</taxon>
        <taxon>Bacillales</taxon>
        <taxon>Bacillaceae</taxon>
        <taxon>Bacillus</taxon>
    </lineage>
</organism>
<dbReference type="Pfam" id="PF10752">
    <property type="entry name" value="DUF2533"/>
    <property type="match status" value="1"/>
</dbReference>
<proteinExistence type="predicted"/>
<gene>
    <name evidence="1" type="ORF">BFG57_13985</name>
</gene>
<protein>
    <recommendedName>
        <fullName evidence="3">DUF2533 domain-containing protein</fullName>
    </recommendedName>
</protein>
<dbReference type="InterPro" id="IPR019688">
    <property type="entry name" value="DUF2533"/>
</dbReference>
<evidence type="ECO:0000313" key="2">
    <source>
        <dbReference type="Proteomes" id="UP000095209"/>
    </source>
</evidence>
<dbReference type="OrthoDB" id="2679622at2"/>
<dbReference type="AlphaFoldDB" id="A0A1E5LFX8"/>
<dbReference type="Proteomes" id="UP000095209">
    <property type="component" value="Unassembled WGS sequence"/>
</dbReference>
<sequence>MSVHHEITKHSKKQHKLVNTFHQLEAQREAAIDRAVARGQAGESIDVSEVNLVTQKINDLSKFGPVPNRKYVTVEMVQQYIDKIRK</sequence>
<name>A0A1E5LFX8_9BACI</name>
<dbReference type="EMBL" id="MJEH01000019">
    <property type="protein sequence ID" value="OEH92972.1"/>
    <property type="molecule type" value="Genomic_DNA"/>
</dbReference>
<reference evidence="1 2" key="1">
    <citation type="submission" date="2016-08" db="EMBL/GenBank/DDBJ databases">
        <title>Genome of Bacillus solimangrovi GH2-4.</title>
        <authorList>
            <person name="Lim S."/>
            <person name="Kim B.-C."/>
        </authorList>
    </citation>
    <scope>NUCLEOTIDE SEQUENCE [LARGE SCALE GENOMIC DNA]</scope>
    <source>
        <strain evidence="1 2">GH2-4</strain>
    </source>
</reference>
<keyword evidence="2" id="KW-1185">Reference proteome</keyword>